<evidence type="ECO:0000313" key="4">
    <source>
        <dbReference type="WBParaSite" id="HPBE_0002078201-mRNA-1"/>
    </source>
</evidence>
<feature type="coiled-coil region" evidence="1">
    <location>
        <begin position="53"/>
        <end position="90"/>
    </location>
</feature>
<accession>A0A3P8FHY0</accession>
<name>A0A183GEL7_HELPZ</name>
<dbReference type="EMBL" id="UZAH01032438">
    <property type="protein sequence ID" value="VDP21803.1"/>
    <property type="molecule type" value="Genomic_DNA"/>
</dbReference>
<sequence>MSVDNCGDAKRVDSQGSAVAELVTGKTMQPGMMQTGDLEAEIQRLSGGSEAASEVLQEAVRRQAAELEDLRTLRQKYQDQARELLELRQVVRVASSEELKHGKASVHVIVTEDKRHCVRNRVPRRKGQGRCCRVVATTVQKRRNRSTTCPSRRRVTVAQGGAQQMRTRMATVVELFGRSWVVLLSTGSEIYILTAKVLLQIQEDGYNIDHRVPEFPVRKAKRTHDASGSVMEFTALLEVLFSN</sequence>
<dbReference type="WBParaSite" id="HPBE_0002078201-mRNA-1">
    <property type="protein sequence ID" value="HPBE_0002078201-mRNA-1"/>
    <property type="gene ID" value="HPBE_0002078201"/>
</dbReference>
<protein>
    <submittedName>
        <fullName evidence="4">GTD-binding domain-containing protein</fullName>
    </submittedName>
</protein>
<organism evidence="3 4">
    <name type="scientific">Heligmosomoides polygyrus</name>
    <name type="common">Parasitic roundworm</name>
    <dbReference type="NCBI Taxonomy" id="6339"/>
    <lineage>
        <taxon>Eukaryota</taxon>
        <taxon>Metazoa</taxon>
        <taxon>Ecdysozoa</taxon>
        <taxon>Nematoda</taxon>
        <taxon>Chromadorea</taxon>
        <taxon>Rhabditida</taxon>
        <taxon>Rhabditina</taxon>
        <taxon>Rhabditomorpha</taxon>
        <taxon>Strongyloidea</taxon>
        <taxon>Heligmosomidae</taxon>
        <taxon>Heligmosomoides</taxon>
    </lineage>
</organism>
<evidence type="ECO:0000256" key="1">
    <source>
        <dbReference type="SAM" id="Coils"/>
    </source>
</evidence>
<keyword evidence="1" id="KW-0175">Coiled coil</keyword>
<dbReference type="AlphaFoldDB" id="A0A183GEL7"/>
<dbReference type="Proteomes" id="UP000050761">
    <property type="component" value="Unassembled WGS sequence"/>
</dbReference>
<reference evidence="4" key="2">
    <citation type="submission" date="2019-09" db="UniProtKB">
        <authorList>
            <consortium name="WormBaseParasite"/>
        </authorList>
    </citation>
    <scope>IDENTIFICATION</scope>
</reference>
<reference evidence="2 3" key="1">
    <citation type="submission" date="2018-11" db="EMBL/GenBank/DDBJ databases">
        <authorList>
            <consortium name="Pathogen Informatics"/>
        </authorList>
    </citation>
    <scope>NUCLEOTIDE SEQUENCE [LARGE SCALE GENOMIC DNA]</scope>
</reference>
<proteinExistence type="predicted"/>
<gene>
    <name evidence="2" type="ORF">HPBE_LOCUS20781</name>
</gene>
<accession>A0A183GEL7</accession>
<evidence type="ECO:0000313" key="2">
    <source>
        <dbReference type="EMBL" id="VDP21803.1"/>
    </source>
</evidence>
<evidence type="ECO:0000313" key="3">
    <source>
        <dbReference type="Proteomes" id="UP000050761"/>
    </source>
</evidence>
<keyword evidence="3" id="KW-1185">Reference proteome</keyword>